<dbReference type="RefSeq" id="WP_109611563.1">
    <property type="nucleotide sequence ID" value="NZ_QGGG01000001.1"/>
</dbReference>
<dbReference type="Pfam" id="PF13649">
    <property type="entry name" value="Methyltransf_25"/>
    <property type="match status" value="1"/>
</dbReference>
<proteinExistence type="predicted"/>
<dbReference type="STRING" id="1192868.GCA_000304395_00576"/>
<keyword evidence="2" id="KW-0808">Transferase</keyword>
<evidence type="ECO:0000313" key="2">
    <source>
        <dbReference type="EMBL" id="PWJ86627.1"/>
    </source>
</evidence>
<comment type="caution">
    <text evidence="2">The sequence shown here is derived from an EMBL/GenBank/DDBJ whole genome shotgun (WGS) entry which is preliminary data.</text>
</comment>
<keyword evidence="2" id="KW-0489">Methyltransferase</keyword>
<dbReference type="InterPro" id="IPR041698">
    <property type="entry name" value="Methyltransf_25"/>
</dbReference>
<dbReference type="EMBL" id="QGGG01000001">
    <property type="protein sequence ID" value="PWJ86627.1"/>
    <property type="molecule type" value="Genomic_DNA"/>
</dbReference>
<dbReference type="AlphaFoldDB" id="A0A316CEU6"/>
<dbReference type="InterPro" id="IPR029063">
    <property type="entry name" value="SAM-dependent_MTases_sf"/>
</dbReference>
<evidence type="ECO:0000313" key="3">
    <source>
        <dbReference type="Proteomes" id="UP000245396"/>
    </source>
</evidence>
<evidence type="ECO:0000259" key="1">
    <source>
        <dbReference type="Pfam" id="PF13649"/>
    </source>
</evidence>
<feature type="domain" description="Methyltransferase" evidence="1">
    <location>
        <begin position="50"/>
        <end position="150"/>
    </location>
</feature>
<sequence length="219" mass="24716">MGETVDHGALMDRVYRWQRRFGFYDSTRKYYLLARDPMIAGLQPPRDATVLEIGCGTGRNLVEAARKYPGARFHGVDISREMLSAASAAVARNSLVGRVRLARADAAGFDPARTFGHESYDRIFISYAVSMIPQWRAVMCDAARHLAPGGELHIADFGDMADLPAWSKTAMYKWFHWYHVTPRRDLFEAATEIASELGGTSDHRRLHRGFSWIAVIKRP</sequence>
<dbReference type="GO" id="GO:0008168">
    <property type="term" value="F:methyltransferase activity"/>
    <property type="evidence" value="ECO:0007669"/>
    <property type="project" value="UniProtKB-KW"/>
</dbReference>
<name>A0A316CEU6_PSESE</name>
<reference evidence="2 3" key="1">
    <citation type="submission" date="2018-05" db="EMBL/GenBank/DDBJ databases">
        <title>Genomic Encyclopedia of Type Strains, Phase IV (KMG-IV): sequencing the most valuable type-strain genomes for metagenomic binning, comparative biology and taxonomic classification.</title>
        <authorList>
            <person name="Goeker M."/>
        </authorList>
    </citation>
    <scope>NUCLEOTIDE SEQUENCE [LARGE SCALE GENOMIC DNA]</scope>
    <source>
        <strain evidence="2 3">DSM 6986</strain>
    </source>
</reference>
<dbReference type="Gene3D" id="3.40.50.150">
    <property type="entry name" value="Vaccinia Virus protein VP39"/>
    <property type="match status" value="1"/>
</dbReference>
<accession>A0A316CEU6</accession>
<dbReference type="CDD" id="cd02440">
    <property type="entry name" value="AdoMet_MTases"/>
    <property type="match status" value="1"/>
</dbReference>
<dbReference type="Proteomes" id="UP000245396">
    <property type="component" value="Unassembled WGS sequence"/>
</dbReference>
<dbReference type="OrthoDB" id="5298787at2"/>
<keyword evidence="3" id="KW-1185">Reference proteome</keyword>
<organism evidence="2 3">
    <name type="scientific">Pseudaminobacter salicylatoxidans</name>
    <dbReference type="NCBI Taxonomy" id="93369"/>
    <lineage>
        <taxon>Bacteria</taxon>
        <taxon>Pseudomonadati</taxon>
        <taxon>Pseudomonadota</taxon>
        <taxon>Alphaproteobacteria</taxon>
        <taxon>Hyphomicrobiales</taxon>
        <taxon>Phyllobacteriaceae</taxon>
        <taxon>Pseudaminobacter</taxon>
    </lineage>
</organism>
<protein>
    <submittedName>
        <fullName evidence="2">S-adenosylmethionine-diacylgycerolhomoserine-N-methyltransferase</fullName>
    </submittedName>
</protein>
<dbReference type="PANTHER" id="PTHR43591">
    <property type="entry name" value="METHYLTRANSFERASE"/>
    <property type="match status" value="1"/>
</dbReference>
<dbReference type="PANTHER" id="PTHR43591:SF24">
    <property type="entry name" value="2-METHOXY-6-POLYPRENYL-1,4-BENZOQUINOL METHYLASE, MITOCHONDRIAL"/>
    <property type="match status" value="1"/>
</dbReference>
<dbReference type="GO" id="GO:0032259">
    <property type="term" value="P:methylation"/>
    <property type="evidence" value="ECO:0007669"/>
    <property type="project" value="UniProtKB-KW"/>
</dbReference>
<gene>
    <name evidence="2" type="ORF">C7441_101508</name>
</gene>
<dbReference type="SUPFAM" id="SSF53335">
    <property type="entry name" value="S-adenosyl-L-methionine-dependent methyltransferases"/>
    <property type="match status" value="1"/>
</dbReference>